<dbReference type="OrthoDB" id="1422334at2759"/>
<name>A0A371GDV0_MUCPR</name>
<gene>
    <name evidence="1" type="ORF">CR513_29656</name>
</gene>
<evidence type="ECO:0000313" key="1">
    <source>
        <dbReference type="EMBL" id="RDX88711.1"/>
    </source>
</evidence>
<proteinExistence type="predicted"/>
<sequence length="166" mass="19161">MFTSFVPSLDIGCRSHICTNVKDLKGSTILAKDEVSLHLGNGTEVATLVVGIYLLLKLDNFYFIPTIDRNIIYISCLDKKGFSIIIKDKCCCLYLNDVFYANVLISNELYVLYLDMPIHNTNVKRAPNETIRSGFPYFITFIYDLNRYGFVYLIRHKVEAFEKFKE</sequence>
<evidence type="ECO:0000313" key="2">
    <source>
        <dbReference type="Proteomes" id="UP000257109"/>
    </source>
</evidence>
<dbReference type="Proteomes" id="UP000257109">
    <property type="component" value="Unassembled WGS sequence"/>
</dbReference>
<accession>A0A371GDV0</accession>
<feature type="non-terminal residue" evidence="1">
    <location>
        <position position="1"/>
    </location>
</feature>
<reference evidence="1" key="1">
    <citation type="submission" date="2018-05" db="EMBL/GenBank/DDBJ databases">
        <title>Draft genome of Mucuna pruriens seed.</title>
        <authorList>
            <person name="Nnadi N.E."/>
            <person name="Vos R."/>
            <person name="Hasami M.H."/>
            <person name="Devisetty U.K."/>
            <person name="Aguiy J.C."/>
        </authorList>
    </citation>
    <scope>NUCLEOTIDE SEQUENCE [LARGE SCALE GENOMIC DNA]</scope>
    <source>
        <strain evidence="1">JCA_2017</strain>
    </source>
</reference>
<keyword evidence="2" id="KW-1185">Reference proteome</keyword>
<protein>
    <submittedName>
        <fullName evidence="1">Uncharacterized protein</fullName>
    </submittedName>
</protein>
<comment type="caution">
    <text evidence="1">The sequence shown here is derived from an EMBL/GenBank/DDBJ whole genome shotgun (WGS) entry which is preliminary data.</text>
</comment>
<dbReference type="EMBL" id="QJKJ01005865">
    <property type="protein sequence ID" value="RDX88711.1"/>
    <property type="molecule type" value="Genomic_DNA"/>
</dbReference>
<organism evidence="1 2">
    <name type="scientific">Mucuna pruriens</name>
    <name type="common">Velvet bean</name>
    <name type="synonym">Dolichos pruriens</name>
    <dbReference type="NCBI Taxonomy" id="157652"/>
    <lineage>
        <taxon>Eukaryota</taxon>
        <taxon>Viridiplantae</taxon>
        <taxon>Streptophyta</taxon>
        <taxon>Embryophyta</taxon>
        <taxon>Tracheophyta</taxon>
        <taxon>Spermatophyta</taxon>
        <taxon>Magnoliopsida</taxon>
        <taxon>eudicotyledons</taxon>
        <taxon>Gunneridae</taxon>
        <taxon>Pentapetalae</taxon>
        <taxon>rosids</taxon>
        <taxon>fabids</taxon>
        <taxon>Fabales</taxon>
        <taxon>Fabaceae</taxon>
        <taxon>Papilionoideae</taxon>
        <taxon>50 kb inversion clade</taxon>
        <taxon>NPAAA clade</taxon>
        <taxon>indigoferoid/millettioid clade</taxon>
        <taxon>Phaseoleae</taxon>
        <taxon>Mucuna</taxon>
    </lineage>
</organism>
<dbReference type="AlphaFoldDB" id="A0A371GDV0"/>